<evidence type="ECO:0000256" key="1">
    <source>
        <dbReference type="ARBA" id="ARBA00000085"/>
    </source>
</evidence>
<evidence type="ECO:0000256" key="2">
    <source>
        <dbReference type="ARBA" id="ARBA00012438"/>
    </source>
</evidence>
<evidence type="ECO:0000313" key="12">
    <source>
        <dbReference type="Proteomes" id="UP001218246"/>
    </source>
</evidence>
<dbReference type="Proteomes" id="UP001218246">
    <property type="component" value="Unassembled WGS sequence"/>
</dbReference>
<gene>
    <name evidence="11" type="ORF">P6P90_14030</name>
</gene>
<keyword evidence="12" id="KW-1185">Reference proteome</keyword>
<name>A0ABT6H732_9BACI</name>
<feature type="transmembrane region" description="Helical" evidence="9">
    <location>
        <begin position="41"/>
        <end position="59"/>
    </location>
</feature>
<feature type="transmembrane region" description="Helical" evidence="9">
    <location>
        <begin position="92"/>
        <end position="108"/>
    </location>
</feature>
<dbReference type="SUPFAM" id="SSF55874">
    <property type="entry name" value="ATPase domain of HSP90 chaperone/DNA topoisomerase II/histidine kinase"/>
    <property type="match status" value="1"/>
</dbReference>
<dbReference type="PANTHER" id="PTHR24421:SF10">
    <property type="entry name" value="NITRATE_NITRITE SENSOR PROTEIN NARQ"/>
    <property type="match status" value="1"/>
</dbReference>
<evidence type="ECO:0000313" key="11">
    <source>
        <dbReference type="EMBL" id="MDG5755064.1"/>
    </source>
</evidence>
<dbReference type="Gene3D" id="3.30.565.10">
    <property type="entry name" value="Histidine kinase-like ATPase, C-terminal domain"/>
    <property type="match status" value="1"/>
</dbReference>
<dbReference type="EC" id="2.7.13.3" evidence="2"/>
<comment type="catalytic activity">
    <reaction evidence="1">
        <text>ATP + protein L-histidine = ADP + protein N-phospho-L-histidine.</text>
        <dbReference type="EC" id="2.7.13.3"/>
    </reaction>
</comment>
<keyword evidence="9" id="KW-1133">Transmembrane helix</keyword>
<keyword evidence="4" id="KW-0808">Transferase</keyword>
<feature type="domain" description="Histidine kinase/HSP90-like ATPase" evidence="10">
    <location>
        <begin position="305"/>
        <end position="394"/>
    </location>
</feature>
<dbReference type="Pfam" id="PF02518">
    <property type="entry name" value="HATPase_c"/>
    <property type="match status" value="1"/>
</dbReference>
<dbReference type="InterPro" id="IPR011712">
    <property type="entry name" value="Sig_transdc_His_kin_sub3_dim/P"/>
</dbReference>
<evidence type="ECO:0000256" key="6">
    <source>
        <dbReference type="ARBA" id="ARBA00022777"/>
    </source>
</evidence>
<keyword evidence="5" id="KW-0547">Nucleotide-binding</keyword>
<accession>A0ABT6H732</accession>
<keyword evidence="7" id="KW-0067">ATP-binding</keyword>
<evidence type="ECO:0000256" key="5">
    <source>
        <dbReference type="ARBA" id="ARBA00022741"/>
    </source>
</evidence>
<keyword evidence="9" id="KW-0812">Transmembrane</keyword>
<keyword evidence="3" id="KW-0597">Phosphoprotein</keyword>
<dbReference type="SMART" id="SM00387">
    <property type="entry name" value="HATPase_c"/>
    <property type="match status" value="1"/>
</dbReference>
<comment type="caution">
    <text evidence="11">The sequence shown here is derived from an EMBL/GenBank/DDBJ whole genome shotgun (WGS) entry which is preliminary data.</text>
</comment>
<evidence type="ECO:0000256" key="3">
    <source>
        <dbReference type="ARBA" id="ARBA00022553"/>
    </source>
</evidence>
<dbReference type="PANTHER" id="PTHR24421">
    <property type="entry name" value="NITRATE/NITRITE SENSOR PROTEIN NARX-RELATED"/>
    <property type="match status" value="1"/>
</dbReference>
<dbReference type="CDD" id="cd16917">
    <property type="entry name" value="HATPase_UhpB-NarQ-NarX-like"/>
    <property type="match status" value="1"/>
</dbReference>
<proteinExistence type="predicted"/>
<evidence type="ECO:0000259" key="10">
    <source>
        <dbReference type="SMART" id="SM00387"/>
    </source>
</evidence>
<dbReference type="GO" id="GO:0016301">
    <property type="term" value="F:kinase activity"/>
    <property type="evidence" value="ECO:0007669"/>
    <property type="project" value="UniProtKB-KW"/>
</dbReference>
<feature type="transmembrane region" description="Helical" evidence="9">
    <location>
        <begin position="7"/>
        <end position="29"/>
    </location>
</feature>
<dbReference type="EMBL" id="JARULN010000018">
    <property type="protein sequence ID" value="MDG5755064.1"/>
    <property type="molecule type" value="Genomic_DNA"/>
</dbReference>
<reference evidence="11 12" key="1">
    <citation type="submission" date="2023-04" db="EMBL/GenBank/DDBJ databases">
        <title>Ectobacillus antri isolated from activated sludge.</title>
        <authorList>
            <person name="Yan P."/>
            <person name="Liu X."/>
        </authorList>
    </citation>
    <scope>NUCLEOTIDE SEQUENCE [LARGE SCALE GENOMIC DNA]</scope>
    <source>
        <strain evidence="11 12">C18H</strain>
    </source>
</reference>
<dbReference type="Gene3D" id="1.20.5.1930">
    <property type="match status" value="1"/>
</dbReference>
<protein>
    <recommendedName>
        <fullName evidence="2">histidine kinase</fullName>
        <ecNumber evidence="2">2.7.13.3</ecNumber>
    </recommendedName>
</protein>
<dbReference type="InterPro" id="IPR050482">
    <property type="entry name" value="Sensor_HK_TwoCompSys"/>
</dbReference>
<keyword evidence="9" id="KW-0472">Membrane</keyword>
<sequence length="399" mass="45715">MEMQREWLWIDWFISSLRFIWFASGLLFFYLEPHKLSGFPYTYFVVFITLAYFVPHFFWNPKYKNVALFFLVDFLLVGSFILYTQLILEAELGAAIVLMSALTAGYLATKQTGRWAIPMFVVLLPATRYKALGFSFEFFMQYVDIIIFFGFGISLNVIISSHMKAKRLLQENMKQYHLIQQQNKVLEQYAAQIEGVTLLEERNRLARELHDSIGHHFTSVIVGLDALSYMIDSNPALAKQKAESLAQVSRTGLDAIRKNIHQIAPTDNDELLWKQLQRVASDFQQHAETTVTFTLQGEETALSPQIKLTLVRCLQEALTNAKRHGHATKIEVKLSITSQQLVLQITNDGEALQDIQHGFGLTGMRNRLEELQGHLHIQNIEKHVVVTCTIPLKGGIQYD</sequence>
<evidence type="ECO:0000256" key="8">
    <source>
        <dbReference type="ARBA" id="ARBA00023012"/>
    </source>
</evidence>
<dbReference type="InterPro" id="IPR003594">
    <property type="entry name" value="HATPase_dom"/>
</dbReference>
<evidence type="ECO:0000256" key="7">
    <source>
        <dbReference type="ARBA" id="ARBA00022840"/>
    </source>
</evidence>
<feature type="transmembrane region" description="Helical" evidence="9">
    <location>
        <begin position="138"/>
        <end position="159"/>
    </location>
</feature>
<feature type="transmembrane region" description="Helical" evidence="9">
    <location>
        <begin position="66"/>
        <end position="86"/>
    </location>
</feature>
<keyword evidence="8" id="KW-0902">Two-component regulatory system</keyword>
<evidence type="ECO:0000256" key="4">
    <source>
        <dbReference type="ARBA" id="ARBA00022679"/>
    </source>
</evidence>
<organism evidence="11 12">
    <name type="scientific">Ectobacillus antri</name>
    <dbReference type="NCBI Taxonomy" id="2486280"/>
    <lineage>
        <taxon>Bacteria</taxon>
        <taxon>Bacillati</taxon>
        <taxon>Bacillota</taxon>
        <taxon>Bacilli</taxon>
        <taxon>Bacillales</taxon>
        <taxon>Bacillaceae</taxon>
        <taxon>Ectobacillus</taxon>
    </lineage>
</organism>
<keyword evidence="6 11" id="KW-0418">Kinase</keyword>
<evidence type="ECO:0000256" key="9">
    <source>
        <dbReference type="SAM" id="Phobius"/>
    </source>
</evidence>
<dbReference type="InterPro" id="IPR036890">
    <property type="entry name" value="HATPase_C_sf"/>
</dbReference>
<dbReference type="Pfam" id="PF07730">
    <property type="entry name" value="HisKA_3"/>
    <property type="match status" value="1"/>
</dbReference>
<dbReference type="RefSeq" id="WP_278018494.1">
    <property type="nucleotide sequence ID" value="NZ_JARRRY010000017.1"/>
</dbReference>